<keyword evidence="1" id="KW-0175">Coiled coil</keyword>
<dbReference type="SUPFAM" id="SSF52047">
    <property type="entry name" value="RNI-like"/>
    <property type="match status" value="1"/>
</dbReference>
<evidence type="ECO:0000256" key="1">
    <source>
        <dbReference type="SAM" id="Coils"/>
    </source>
</evidence>
<gene>
    <name evidence="2" type="ORF">BDV95DRAFT_600018</name>
</gene>
<accession>A0A7C8M0L5</accession>
<reference evidence="2 3" key="1">
    <citation type="submission" date="2020-01" db="EMBL/GenBank/DDBJ databases">
        <authorList>
            <consortium name="DOE Joint Genome Institute"/>
            <person name="Haridas S."/>
            <person name="Albert R."/>
            <person name="Binder M."/>
            <person name="Bloem J."/>
            <person name="Labutti K."/>
            <person name="Salamov A."/>
            <person name="Andreopoulos B."/>
            <person name="Baker S.E."/>
            <person name="Barry K."/>
            <person name="Bills G."/>
            <person name="Bluhm B.H."/>
            <person name="Cannon C."/>
            <person name="Castanera R."/>
            <person name="Culley D.E."/>
            <person name="Daum C."/>
            <person name="Ezra D."/>
            <person name="Gonzalez J.B."/>
            <person name="Henrissat B."/>
            <person name="Kuo A."/>
            <person name="Liang C."/>
            <person name="Lipzen A."/>
            <person name="Lutzoni F."/>
            <person name="Magnuson J."/>
            <person name="Mondo S."/>
            <person name="Nolan M."/>
            <person name="Ohm R."/>
            <person name="Pangilinan J."/>
            <person name="Park H.-J.H."/>
            <person name="Ramirez L."/>
            <person name="Alfaro M."/>
            <person name="Sun H."/>
            <person name="Tritt A."/>
            <person name="Yoshinaga Y."/>
            <person name="Zwiers L.-H.L."/>
            <person name="Turgeon B.G."/>
            <person name="Goodwin S.B."/>
            <person name="Spatafora J.W."/>
            <person name="Crous P.W."/>
            <person name="Grigoriev I.V."/>
        </authorList>
    </citation>
    <scope>NUCLEOTIDE SEQUENCE [LARGE SCALE GENOMIC DNA]</scope>
    <source>
        <strain evidence="2 3">CBS 611.86</strain>
    </source>
</reference>
<evidence type="ECO:0008006" key="4">
    <source>
        <dbReference type="Google" id="ProtNLM"/>
    </source>
</evidence>
<dbReference type="EMBL" id="JAADJZ010000036">
    <property type="protein sequence ID" value="KAF2865176.1"/>
    <property type="molecule type" value="Genomic_DNA"/>
</dbReference>
<keyword evidence="3" id="KW-1185">Reference proteome</keyword>
<protein>
    <recommendedName>
        <fullName evidence="4">F-box domain-containing protein</fullName>
    </recommendedName>
</protein>
<name>A0A7C8M0L5_9PLEO</name>
<comment type="caution">
    <text evidence="2">The sequence shown here is derived from an EMBL/GenBank/DDBJ whole genome shotgun (WGS) entry which is preliminary data.</text>
</comment>
<dbReference type="AlphaFoldDB" id="A0A7C8M0L5"/>
<dbReference type="OrthoDB" id="2520703at2759"/>
<evidence type="ECO:0000313" key="3">
    <source>
        <dbReference type="Proteomes" id="UP000481861"/>
    </source>
</evidence>
<evidence type="ECO:0000313" key="2">
    <source>
        <dbReference type="EMBL" id="KAF2865176.1"/>
    </source>
</evidence>
<dbReference type="InterPro" id="IPR032675">
    <property type="entry name" value="LRR_dom_sf"/>
</dbReference>
<organism evidence="2 3">
    <name type="scientific">Massariosphaeria phaeospora</name>
    <dbReference type="NCBI Taxonomy" id="100035"/>
    <lineage>
        <taxon>Eukaryota</taxon>
        <taxon>Fungi</taxon>
        <taxon>Dikarya</taxon>
        <taxon>Ascomycota</taxon>
        <taxon>Pezizomycotina</taxon>
        <taxon>Dothideomycetes</taxon>
        <taxon>Pleosporomycetidae</taxon>
        <taxon>Pleosporales</taxon>
        <taxon>Pleosporales incertae sedis</taxon>
        <taxon>Massariosphaeria</taxon>
    </lineage>
</organism>
<feature type="coiled-coil region" evidence="1">
    <location>
        <begin position="331"/>
        <end position="358"/>
    </location>
</feature>
<sequence length="523" mass="60028">MANIQSAKETTELACRSLATLTPGSIYLPDELIVKIVNNLQASRKFHVQDGDLEREGEQRHTAPRAVENRSRRATLWALCLTSKRLYRISAPVLYSAVVIRLSQFLVSLELVLLHRTMSERPALATNISYVECLGGSIHNISKEDWKTHPEWRKLCEALTKSARLTWHGETLQRWNDSLHYRTDAAHLALLILATPNIEHMSLDIRGVDTNWVHGREPGLLDFIGLTIESHHPPPLKSHGFAKLERLSLEGPYYEYVDLPVHYNRSLQKLPVLRHYQHAAACPMSIRLPPSIFGAVNTLHLVYTDNSDSYDQIAEIVRESVALKEFSLAWYEASELDLQSLSDSLAQHEETLEYLEINWHESCRFDNLWIDPLKSLAGFKQLTSLVITDLAITGIPNRLDKLYLWVGEESEPLFRISAYLPRSLKNLILIQRKDWLPGKVIALWELADNLANLPNLRYIHIVHVHESDWDLVALTERFLDRGVEFSHSRKLEGRHWPLRTHAAALEDYLPDGLVWLDEEDKCE</sequence>
<dbReference type="Gene3D" id="3.80.10.10">
    <property type="entry name" value="Ribonuclease Inhibitor"/>
    <property type="match status" value="1"/>
</dbReference>
<dbReference type="Proteomes" id="UP000481861">
    <property type="component" value="Unassembled WGS sequence"/>
</dbReference>
<proteinExistence type="predicted"/>